<keyword evidence="4 15" id="KW-1003">Cell membrane</keyword>
<evidence type="ECO:0000256" key="6">
    <source>
        <dbReference type="ARBA" id="ARBA00022692"/>
    </source>
</evidence>
<feature type="domain" description="Cytochrome oxidase subunit II transmembrane region profile" evidence="18">
    <location>
        <begin position="31"/>
        <end position="128"/>
    </location>
</feature>
<dbReference type="PANTHER" id="PTHR22888:SF18">
    <property type="entry name" value="CYTOCHROME BO(3) UBIQUINOL OXIDASE SUBUNIT 2"/>
    <property type="match status" value="1"/>
</dbReference>
<keyword evidence="13" id="KW-0449">Lipoprotein</keyword>
<name>F8LEV4_9BACT</name>
<feature type="domain" description="Cytochrome oxidase subunit II copper A binding" evidence="17">
    <location>
        <begin position="134"/>
        <end position="246"/>
    </location>
</feature>
<dbReference type="GO" id="GO:0042773">
    <property type="term" value="P:ATP synthesis coupled electron transport"/>
    <property type="evidence" value="ECO:0007669"/>
    <property type="project" value="TreeGrafter"/>
</dbReference>
<dbReference type="GO" id="GO:0005886">
    <property type="term" value="C:plasma membrane"/>
    <property type="evidence" value="ECO:0007669"/>
    <property type="project" value="UniProtKB-SubCell"/>
</dbReference>
<reference evidence="19" key="1">
    <citation type="submission" date="2011-05" db="EMBL/GenBank/DDBJ databases">
        <title>Unity in variety -- the pan-genome of the Chlamydiae.</title>
        <authorList>
            <person name="Collingro A."/>
            <person name="Tischler P."/>
            <person name="Weinmaier T."/>
            <person name="Penz T."/>
            <person name="Heinz E."/>
            <person name="Brunham R.C."/>
            <person name="Read T.D."/>
            <person name="Bavoil P.M."/>
            <person name="Sachse K."/>
            <person name="Kahane S."/>
            <person name="Friedman M.G."/>
            <person name="Rattei T."/>
            <person name="Myers G.S.A."/>
            <person name="Horn M."/>
        </authorList>
    </citation>
    <scope>NUCLEOTIDE SEQUENCE</scope>
    <source>
        <strain evidence="19">2032/99</strain>
    </source>
</reference>
<dbReference type="InterPro" id="IPR002429">
    <property type="entry name" value="CcO_II-like_C"/>
</dbReference>
<evidence type="ECO:0000256" key="5">
    <source>
        <dbReference type="ARBA" id="ARBA00022660"/>
    </source>
</evidence>
<dbReference type="CDD" id="cd04212">
    <property type="entry name" value="CuRO_UO_II"/>
    <property type="match status" value="1"/>
</dbReference>
<keyword evidence="8 15" id="KW-0249">Electron transport</keyword>
<keyword evidence="5 15" id="KW-0679">Respiratory chain</keyword>
<evidence type="ECO:0000313" key="19">
    <source>
        <dbReference type="EMBL" id="CCB92022.1"/>
    </source>
</evidence>
<dbReference type="InterPro" id="IPR010514">
    <property type="entry name" value="COX_ARM"/>
</dbReference>
<dbReference type="EMBL" id="FR872660">
    <property type="protein sequence ID" value="CCB92022.1"/>
    <property type="molecule type" value="Genomic_DNA"/>
</dbReference>
<evidence type="ECO:0000256" key="11">
    <source>
        <dbReference type="ARBA" id="ARBA00023136"/>
    </source>
</evidence>
<gene>
    <name evidence="19" type="primary">cyoA</name>
    <name evidence="19" type="ORF">WCH_BJ09070</name>
</gene>
<feature type="transmembrane region" description="Helical" evidence="16">
    <location>
        <begin position="12"/>
        <end position="34"/>
    </location>
</feature>
<organism evidence="19">
    <name type="scientific">Waddlia chondrophila 2032/99</name>
    <dbReference type="NCBI Taxonomy" id="765953"/>
    <lineage>
        <taxon>Bacteria</taxon>
        <taxon>Pseudomonadati</taxon>
        <taxon>Chlamydiota</taxon>
        <taxon>Chlamydiia</taxon>
        <taxon>Parachlamydiales</taxon>
        <taxon>Waddliaceae</taxon>
        <taxon>Waddlia</taxon>
    </lineage>
</organism>
<evidence type="ECO:0000259" key="17">
    <source>
        <dbReference type="PROSITE" id="PS50857"/>
    </source>
</evidence>
<feature type="transmembrane region" description="Helical" evidence="16">
    <location>
        <begin position="100"/>
        <end position="119"/>
    </location>
</feature>
<dbReference type="InterPro" id="IPR008972">
    <property type="entry name" value="Cupredoxin"/>
</dbReference>
<evidence type="ECO:0000259" key="18">
    <source>
        <dbReference type="PROSITE" id="PS50999"/>
    </source>
</evidence>
<dbReference type="InterPro" id="IPR006333">
    <property type="entry name" value="Cyt_o_ubiquinol_oxidase_su2"/>
</dbReference>
<dbReference type="InterPro" id="IPR034227">
    <property type="entry name" value="CuRO_UO_II"/>
</dbReference>
<keyword evidence="9 16" id="KW-1133">Transmembrane helix</keyword>
<dbReference type="Pfam" id="PF00116">
    <property type="entry name" value="COX2"/>
    <property type="match status" value="1"/>
</dbReference>
<keyword evidence="10 15" id="KW-0560">Oxidoreductase</keyword>
<keyword evidence="3 15" id="KW-0813">Transport</keyword>
<dbReference type="SUPFAM" id="SSF81464">
    <property type="entry name" value="Cytochrome c oxidase subunit II-like, transmembrane region"/>
    <property type="match status" value="1"/>
</dbReference>
<dbReference type="AlphaFoldDB" id="F8LEV4"/>
<keyword evidence="6 16" id="KW-0812">Transmembrane</keyword>
<keyword evidence="12" id="KW-0564">Palmitate</keyword>
<evidence type="ECO:0000256" key="16">
    <source>
        <dbReference type="SAM" id="Phobius"/>
    </source>
</evidence>
<keyword evidence="11 15" id="KW-0472">Membrane</keyword>
<evidence type="ECO:0000256" key="9">
    <source>
        <dbReference type="ARBA" id="ARBA00022989"/>
    </source>
</evidence>
<dbReference type="Gene3D" id="2.60.40.420">
    <property type="entry name" value="Cupredoxins - blue copper proteins"/>
    <property type="match status" value="1"/>
</dbReference>
<evidence type="ECO:0000256" key="2">
    <source>
        <dbReference type="ARBA" id="ARBA00007866"/>
    </source>
</evidence>
<dbReference type="GO" id="GO:0004129">
    <property type="term" value="F:cytochrome-c oxidase activity"/>
    <property type="evidence" value="ECO:0007669"/>
    <property type="project" value="UniProtKB-UniRule"/>
</dbReference>
<dbReference type="PIRSF" id="PIRSF000292">
    <property type="entry name" value="Ubi_od_II"/>
    <property type="match status" value="1"/>
</dbReference>
<dbReference type="Gene3D" id="1.10.287.90">
    <property type="match status" value="1"/>
</dbReference>
<dbReference type="GO" id="GO:0016682">
    <property type="term" value="F:oxidoreductase activity, acting on diphenols and related substances as donors, oxygen as acceptor"/>
    <property type="evidence" value="ECO:0007669"/>
    <property type="project" value="InterPro"/>
</dbReference>
<dbReference type="InterPro" id="IPR036257">
    <property type="entry name" value="Cyt_c_oxidase_su2_TM_sf"/>
</dbReference>
<dbReference type="InterPro" id="IPR011759">
    <property type="entry name" value="Cyt_c_oxidase_su2_TM_dom"/>
</dbReference>
<evidence type="ECO:0000256" key="7">
    <source>
        <dbReference type="ARBA" id="ARBA00022729"/>
    </source>
</evidence>
<accession>F8LEV4</accession>
<dbReference type="SUPFAM" id="SSF49503">
    <property type="entry name" value="Cupredoxins"/>
    <property type="match status" value="1"/>
</dbReference>
<sequence>MKETTRPIFNKLIFSGIILIIILLMQPLEVYILLKDIVVLFPKGWIGLEQRNLLLLIQALMLLFIIPIYIMTFIFSWWYRADNDQSEYDPDLIDHKVAEIVWWGLPLIMTVLICIITAYKTYELDPYKPIASDKKAIEIEAVALQWRWLFIYPEEKIATVNYIQFPKETPIHFKITADAPMNAFWIPRLGGMIYAMPGMTTELNLIADEAGEFRGSSANISGKGFADMTFVAKASTQEEYEEWVASVKKSDQPMNIPVYRELAKPSEDTSIKLYQLEENHLFHEIVMKFMKPQSKI</sequence>
<evidence type="ECO:0000256" key="13">
    <source>
        <dbReference type="ARBA" id="ARBA00023288"/>
    </source>
</evidence>
<evidence type="ECO:0000256" key="12">
    <source>
        <dbReference type="ARBA" id="ARBA00023139"/>
    </source>
</evidence>
<dbReference type="GO" id="GO:0009486">
    <property type="term" value="F:cytochrome bo3 ubiquinol oxidase activity"/>
    <property type="evidence" value="ECO:0007669"/>
    <property type="project" value="InterPro"/>
</dbReference>
<dbReference type="InterPro" id="IPR045187">
    <property type="entry name" value="CcO_II"/>
</dbReference>
<comment type="subcellular location">
    <subcellularLocation>
        <location evidence="1">Cell membrane</location>
        <topology evidence="1">Multi-pass membrane protein</topology>
    </subcellularLocation>
</comment>
<evidence type="ECO:0000256" key="10">
    <source>
        <dbReference type="ARBA" id="ARBA00023002"/>
    </source>
</evidence>
<evidence type="ECO:0000256" key="8">
    <source>
        <dbReference type="ARBA" id="ARBA00022982"/>
    </source>
</evidence>
<protein>
    <recommendedName>
        <fullName evidence="14">Ubiquinol oxidase polypeptide II</fullName>
    </recommendedName>
</protein>
<dbReference type="PANTHER" id="PTHR22888">
    <property type="entry name" value="CYTOCHROME C OXIDASE, SUBUNIT II"/>
    <property type="match status" value="1"/>
</dbReference>
<comment type="similarity">
    <text evidence="2 15">Belongs to the cytochrome c oxidase subunit 2 family.</text>
</comment>
<dbReference type="PROSITE" id="PS50857">
    <property type="entry name" value="COX2_CUA"/>
    <property type="match status" value="1"/>
</dbReference>
<proteinExistence type="inferred from homology"/>
<dbReference type="PROSITE" id="PS50999">
    <property type="entry name" value="COX2_TM"/>
    <property type="match status" value="1"/>
</dbReference>
<dbReference type="GO" id="GO:0005507">
    <property type="term" value="F:copper ion binding"/>
    <property type="evidence" value="ECO:0007669"/>
    <property type="project" value="InterPro"/>
</dbReference>
<feature type="transmembrane region" description="Helical" evidence="16">
    <location>
        <begin position="55"/>
        <end position="80"/>
    </location>
</feature>
<keyword evidence="7" id="KW-0732">Signal</keyword>
<evidence type="ECO:0000256" key="3">
    <source>
        <dbReference type="ARBA" id="ARBA00022448"/>
    </source>
</evidence>
<evidence type="ECO:0000256" key="15">
    <source>
        <dbReference type="PIRNR" id="PIRNR000292"/>
    </source>
</evidence>
<dbReference type="Pfam" id="PF06481">
    <property type="entry name" value="COX_ARM"/>
    <property type="match status" value="1"/>
</dbReference>
<evidence type="ECO:0000256" key="14">
    <source>
        <dbReference type="ARBA" id="ARBA00030198"/>
    </source>
</evidence>
<evidence type="ECO:0000256" key="4">
    <source>
        <dbReference type="ARBA" id="ARBA00022475"/>
    </source>
</evidence>
<evidence type="ECO:0000256" key="1">
    <source>
        <dbReference type="ARBA" id="ARBA00004651"/>
    </source>
</evidence>